<accession>A0A5S9ISP0</accession>
<organism evidence="1 2">
    <name type="scientific">Uabimicrobium amorphum</name>
    <dbReference type="NCBI Taxonomy" id="2596890"/>
    <lineage>
        <taxon>Bacteria</taxon>
        <taxon>Pseudomonadati</taxon>
        <taxon>Planctomycetota</taxon>
        <taxon>Candidatus Uabimicrobiia</taxon>
        <taxon>Candidatus Uabimicrobiales</taxon>
        <taxon>Candidatus Uabimicrobiaceae</taxon>
        <taxon>Candidatus Uabimicrobium</taxon>
    </lineage>
</organism>
<dbReference type="GO" id="GO:0006261">
    <property type="term" value="P:DNA-templated DNA replication"/>
    <property type="evidence" value="ECO:0007669"/>
    <property type="project" value="TreeGrafter"/>
</dbReference>
<dbReference type="Gene3D" id="3.40.50.300">
    <property type="entry name" value="P-loop containing nucleotide triphosphate hydrolases"/>
    <property type="match status" value="1"/>
</dbReference>
<dbReference type="RefSeq" id="WP_151970019.1">
    <property type="nucleotide sequence ID" value="NZ_AP019860.1"/>
</dbReference>
<dbReference type="PANTHER" id="PTHR11669">
    <property type="entry name" value="REPLICATION FACTOR C / DNA POLYMERASE III GAMMA-TAU SUBUNIT"/>
    <property type="match status" value="1"/>
</dbReference>
<gene>
    <name evidence="1" type="ORF">UABAM_04321</name>
</gene>
<name>A0A5S9ISP0_UABAM</name>
<dbReference type="InterPro" id="IPR050238">
    <property type="entry name" value="DNA_Rep/Repair_Clamp_Loader"/>
</dbReference>
<dbReference type="Proteomes" id="UP000326354">
    <property type="component" value="Chromosome"/>
</dbReference>
<dbReference type="InterPro" id="IPR027417">
    <property type="entry name" value="P-loop_NTPase"/>
</dbReference>
<dbReference type="AlphaFoldDB" id="A0A5S9ISP0"/>
<proteinExistence type="predicted"/>
<sequence>MESTLSATEIIHYFQESVKHEHIFHASLFMGSDRFLLENTLQQVIEKIFSPETENSNIRQKVAEKIHPDVMEISAEDKKNISIDKIRKVIENAVIKPWEAKYRIFVIYNIERMSIEAANSLLKILEEPPGHALFLLTAENIYSVPDTILSRCQMFKLHSLGIKNTCETLVNTHQIPIHRAQVAAQLSDGNLQSALSILENDWQVRDSLIQIPLRNRDPISISEAIMSFCAKGEEGRQQTKKWIAFLCSVVRDMMLVKLAGEQINTQIINSDFSKELQRATVNYTHYEITTFLDFLLQCLHMTERNVSVALIWENICMFPHKNER</sequence>
<dbReference type="PANTHER" id="PTHR11669:SF8">
    <property type="entry name" value="DNA POLYMERASE III SUBUNIT DELTA"/>
    <property type="match status" value="1"/>
</dbReference>
<dbReference type="Pfam" id="PF13177">
    <property type="entry name" value="DNA_pol3_delta2"/>
    <property type="match status" value="1"/>
</dbReference>
<dbReference type="EMBL" id="AP019860">
    <property type="protein sequence ID" value="BBM85935.1"/>
    <property type="molecule type" value="Genomic_DNA"/>
</dbReference>
<dbReference type="OrthoDB" id="9810148at2"/>
<dbReference type="SUPFAM" id="SSF52540">
    <property type="entry name" value="P-loop containing nucleoside triphosphate hydrolases"/>
    <property type="match status" value="1"/>
</dbReference>
<evidence type="ECO:0000313" key="2">
    <source>
        <dbReference type="Proteomes" id="UP000326354"/>
    </source>
</evidence>
<keyword evidence="2" id="KW-1185">Reference proteome</keyword>
<dbReference type="KEGG" id="uam:UABAM_04321"/>
<reference evidence="1 2" key="1">
    <citation type="submission" date="2019-08" db="EMBL/GenBank/DDBJ databases">
        <title>Complete genome sequence of Candidatus Uab amorphum.</title>
        <authorList>
            <person name="Shiratori T."/>
            <person name="Suzuki S."/>
            <person name="Kakizawa Y."/>
            <person name="Ishida K."/>
        </authorList>
    </citation>
    <scope>NUCLEOTIDE SEQUENCE [LARGE SCALE GENOMIC DNA]</scope>
    <source>
        <strain evidence="1 2">SRT547</strain>
    </source>
</reference>
<evidence type="ECO:0000313" key="1">
    <source>
        <dbReference type="EMBL" id="BBM85935.1"/>
    </source>
</evidence>
<protein>
    <submittedName>
        <fullName evidence="1">DNA polymerase III subunit gamma/tau</fullName>
    </submittedName>
</protein>